<dbReference type="AlphaFoldDB" id="A0AA40AB31"/>
<keyword evidence="3" id="KW-1185">Reference proteome</keyword>
<accession>A0AA40AB31</accession>
<gene>
    <name evidence="2" type="ORF">B0T26DRAFT_676823</name>
</gene>
<dbReference type="EMBL" id="JAUIRO010000005">
    <property type="protein sequence ID" value="KAK0712348.1"/>
    <property type="molecule type" value="Genomic_DNA"/>
</dbReference>
<proteinExistence type="predicted"/>
<evidence type="ECO:0000313" key="2">
    <source>
        <dbReference type="EMBL" id="KAK0712348.1"/>
    </source>
</evidence>
<protein>
    <submittedName>
        <fullName evidence="2">Uncharacterized protein</fullName>
    </submittedName>
</protein>
<organism evidence="2 3">
    <name type="scientific">Lasiosphaeria miniovina</name>
    <dbReference type="NCBI Taxonomy" id="1954250"/>
    <lineage>
        <taxon>Eukaryota</taxon>
        <taxon>Fungi</taxon>
        <taxon>Dikarya</taxon>
        <taxon>Ascomycota</taxon>
        <taxon>Pezizomycotina</taxon>
        <taxon>Sordariomycetes</taxon>
        <taxon>Sordariomycetidae</taxon>
        <taxon>Sordariales</taxon>
        <taxon>Lasiosphaeriaceae</taxon>
        <taxon>Lasiosphaeria</taxon>
    </lineage>
</organism>
<name>A0AA40AB31_9PEZI</name>
<sequence>MTPRQSTFGLGPPQKKNVQKRPVDDVSNLEAQGQGGDDKKYGKRALVHRLNQERQGYPRREYSLYLCSRAFAKDKFYPMDLRDELRGSSGDESDDPKAMSAADIRSRVQAKLVRAGVPTDAAPVETGLEASPFGRRSLVLPHK</sequence>
<reference evidence="2" key="1">
    <citation type="submission" date="2023-06" db="EMBL/GenBank/DDBJ databases">
        <title>Genome-scale phylogeny and comparative genomics of the fungal order Sordariales.</title>
        <authorList>
            <consortium name="Lawrence Berkeley National Laboratory"/>
            <person name="Hensen N."/>
            <person name="Bonometti L."/>
            <person name="Westerberg I."/>
            <person name="Brannstrom I.O."/>
            <person name="Guillou S."/>
            <person name="Cros-Aarteil S."/>
            <person name="Calhoun S."/>
            <person name="Haridas S."/>
            <person name="Kuo A."/>
            <person name="Mondo S."/>
            <person name="Pangilinan J."/>
            <person name="Riley R."/>
            <person name="LaButti K."/>
            <person name="Andreopoulos B."/>
            <person name="Lipzen A."/>
            <person name="Chen C."/>
            <person name="Yanf M."/>
            <person name="Daum C."/>
            <person name="Ng V."/>
            <person name="Clum A."/>
            <person name="Steindorff A."/>
            <person name="Ohm R."/>
            <person name="Martin F."/>
            <person name="Silar P."/>
            <person name="Natvig D."/>
            <person name="Lalanne C."/>
            <person name="Gautier V."/>
            <person name="Ament-velasquez S.L."/>
            <person name="Kruys A."/>
            <person name="Hutchinson M.I."/>
            <person name="Powell A.J."/>
            <person name="Barry K."/>
            <person name="Miller A.N."/>
            <person name="Grigoriev I.V."/>
            <person name="Debuchy R."/>
            <person name="Gladieux P."/>
            <person name="Thoren M.H."/>
            <person name="Johannesson H."/>
        </authorList>
    </citation>
    <scope>NUCLEOTIDE SEQUENCE</scope>
    <source>
        <strain evidence="2">SMH2392-1A</strain>
    </source>
</reference>
<evidence type="ECO:0000256" key="1">
    <source>
        <dbReference type="SAM" id="MobiDB-lite"/>
    </source>
</evidence>
<dbReference type="GeneID" id="85323290"/>
<feature type="region of interest" description="Disordered" evidence="1">
    <location>
        <begin position="82"/>
        <end position="102"/>
    </location>
</feature>
<evidence type="ECO:0000313" key="3">
    <source>
        <dbReference type="Proteomes" id="UP001172101"/>
    </source>
</evidence>
<dbReference type="Proteomes" id="UP001172101">
    <property type="component" value="Unassembled WGS sequence"/>
</dbReference>
<comment type="caution">
    <text evidence="2">The sequence shown here is derived from an EMBL/GenBank/DDBJ whole genome shotgun (WGS) entry which is preliminary data.</text>
</comment>
<feature type="region of interest" description="Disordered" evidence="1">
    <location>
        <begin position="121"/>
        <end position="143"/>
    </location>
</feature>
<feature type="region of interest" description="Disordered" evidence="1">
    <location>
        <begin position="1"/>
        <end position="43"/>
    </location>
</feature>
<dbReference type="RefSeq" id="XP_060293671.1">
    <property type="nucleotide sequence ID" value="XM_060440020.1"/>
</dbReference>